<dbReference type="RefSeq" id="XP_040737080.1">
    <property type="nucleotide sequence ID" value="XM_040881398.1"/>
</dbReference>
<dbReference type="Gene3D" id="3.40.50.1010">
    <property type="entry name" value="5'-nuclease"/>
    <property type="match status" value="1"/>
</dbReference>
<accession>A0A364L9S4</accession>
<dbReference type="GeneID" id="63797792"/>
<reference evidence="3 4" key="1">
    <citation type="journal article" date="2017" name="Biotechnol. Biofuels">
        <title>Differential beta-glucosidase expression as a function of carbon source availability in Talaromyces amestolkiae: a genomic and proteomic approach.</title>
        <authorList>
            <person name="de Eugenio L.I."/>
            <person name="Mendez-Liter J.A."/>
            <person name="Nieto-Dominguez M."/>
            <person name="Alonso L."/>
            <person name="Gil-Munoz J."/>
            <person name="Barriuso J."/>
            <person name="Prieto A."/>
            <person name="Martinez M.J."/>
        </authorList>
    </citation>
    <scope>NUCLEOTIDE SEQUENCE [LARGE SCALE GENOMIC DNA]</scope>
    <source>
        <strain evidence="3 4">CIB</strain>
    </source>
</reference>
<dbReference type="OrthoDB" id="5297549at2759"/>
<protein>
    <recommendedName>
        <fullName evidence="2">Asteroid domain-containing protein</fullName>
    </recommendedName>
</protein>
<organism evidence="3 4">
    <name type="scientific">Talaromyces amestolkiae</name>
    <dbReference type="NCBI Taxonomy" id="1196081"/>
    <lineage>
        <taxon>Eukaryota</taxon>
        <taxon>Fungi</taxon>
        <taxon>Dikarya</taxon>
        <taxon>Ascomycota</taxon>
        <taxon>Pezizomycotina</taxon>
        <taxon>Eurotiomycetes</taxon>
        <taxon>Eurotiomycetidae</taxon>
        <taxon>Eurotiales</taxon>
        <taxon>Trichocomaceae</taxon>
        <taxon>Talaromyces</taxon>
        <taxon>Talaromyces sect. Talaromyces</taxon>
    </lineage>
</organism>
<evidence type="ECO:0000259" key="2">
    <source>
        <dbReference type="Pfam" id="PF12813"/>
    </source>
</evidence>
<gene>
    <name evidence="3" type="ORF">BHQ10_008578</name>
</gene>
<dbReference type="InterPro" id="IPR039436">
    <property type="entry name" value="Asteroid_dom"/>
</dbReference>
<dbReference type="InterPro" id="IPR029060">
    <property type="entry name" value="PIN-like_dom_sf"/>
</dbReference>
<dbReference type="EMBL" id="MIKG01000019">
    <property type="protein sequence ID" value="RAO72566.1"/>
    <property type="molecule type" value="Genomic_DNA"/>
</dbReference>
<dbReference type="PANTHER" id="PTHR15665">
    <property type="entry name" value="ASTEROID PROTEIN"/>
    <property type="match status" value="1"/>
</dbReference>
<evidence type="ECO:0000313" key="3">
    <source>
        <dbReference type="EMBL" id="RAO72566.1"/>
    </source>
</evidence>
<dbReference type="InterPro" id="IPR026832">
    <property type="entry name" value="Asteroid"/>
</dbReference>
<proteinExistence type="inferred from homology"/>
<dbReference type="PANTHER" id="PTHR15665:SF1">
    <property type="entry name" value="PROTEIN ASTEROID HOMOLOG 1"/>
    <property type="match status" value="1"/>
</dbReference>
<evidence type="ECO:0000313" key="4">
    <source>
        <dbReference type="Proteomes" id="UP000249363"/>
    </source>
</evidence>
<comment type="caution">
    <text evidence="3">The sequence shown here is derived from an EMBL/GenBank/DDBJ whole genome shotgun (WGS) entry which is preliminary data.</text>
</comment>
<dbReference type="Proteomes" id="UP000249363">
    <property type="component" value="Unassembled WGS sequence"/>
</dbReference>
<name>A0A364L9S4_TALAM</name>
<dbReference type="AlphaFoldDB" id="A0A364L9S4"/>
<sequence length="592" mass="67004">MGIPYLTRHLASFSESTLLGNGQGPSCKTVKSVVIDGPGLVYYVHSVLLSQASNSLSQVERQPSCDEVSVAVMTYLVLLQASGVNILKIYFDGALPLNKAETRLSRLEASRKQLEIFCLSHREGFRWSSIDRKSVRIDPVRLLQDSHTSFKRSLLPGNPFMVSAVVEDLKTRWTCSAMESYLPRTLFDLYKDKCHPWSDFTEIIPGEADVFCAALAAQNPGTAILTSDSDLFLFETGLDSAIIFFDTIRVEGYGDETGLAESHMTIKAMKYRPASIADRLGIPALSYLAHELNQSSRSKLAELVRRAKIASGSSSKTPAYLTFLEEYDLQNVLQYDPSEAQTLQNLDTRISELYMQCPWTNSTFQDQNQAPRIYLPFLVEDHSRKCAWAESVEIRRLAYSLLNLNAASSTGSKVTVVTECVRRGRRFCFDNIHLYSIEGGEIEKELGSFLETLKSFERRYHLHHHQHASYENPLFWRTYALYEINKDWFTTNNDPSAFINHAALKSFLGLNRVSENDRFYNETIVWDDIHALAQLQAVLYTLRMVKQIIQGLTLEGGGGSLGQLHDILARLPPLHVLMRSFYEVRRELYGVK</sequence>
<keyword evidence="4" id="KW-1185">Reference proteome</keyword>
<dbReference type="SUPFAM" id="SSF88723">
    <property type="entry name" value="PIN domain-like"/>
    <property type="match status" value="1"/>
</dbReference>
<dbReference type="Pfam" id="PF12813">
    <property type="entry name" value="XPG_I_2"/>
    <property type="match status" value="1"/>
</dbReference>
<feature type="domain" description="Asteroid" evidence="2">
    <location>
        <begin position="158"/>
        <end position="434"/>
    </location>
</feature>
<dbReference type="STRING" id="1196081.A0A364L9S4"/>
<comment type="similarity">
    <text evidence="1">Belongs to the asteroid family.</text>
</comment>
<evidence type="ECO:0000256" key="1">
    <source>
        <dbReference type="ARBA" id="ARBA00007398"/>
    </source>
</evidence>